<dbReference type="OrthoDB" id="7068705at2"/>
<evidence type="ECO:0000313" key="1">
    <source>
        <dbReference type="EMBL" id="CDG21650.1"/>
    </source>
</evidence>
<dbReference type="RefSeq" id="WP_071825364.1">
    <property type="nucleotide sequence ID" value="NZ_FO704551.1"/>
</dbReference>
<sequence>MASVYDFERQVFGIEGVRLVIRGNGNLTLPDYPYQRRASDSTTVSEFLTNRIYPSLSGSNTQFVLVSGDGNANVHGLTLLGTLRNSYVR</sequence>
<keyword evidence="2" id="KW-1185">Reference proteome</keyword>
<protein>
    <submittedName>
        <fullName evidence="1">Uncharacterized protein</fullName>
    </submittedName>
</protein>
<evidence type="ECO:0000313" key="2">
    <source>
        <dbReference type="Proteomes" id="UP000032735"/>
    </source>
</evidence>
<dbReference type="HOGENOM" id="CLU_190756_0_0_6"/>
<dbReference type="Proteomes" id="UP000032735">
    <property type="component" value="Chromosome"/>
</dbReference>
<reference evidence="1 2" key="1">
    <citation type="submission" date="2013-07" db="EMBL/GenBank/DDBJ databases">
        <authorList>
            <person name="Genoscope - CEA"/>
        </authorList>
    </citation>
    <scope>NUCLEOTIDE SEQUENCE [LARGE SCALE GENOMIC DNA]</scope>
    <source>
        <strain evidence="1 2">G6</strain>
    </source>
</reference>
<proteinExistence type="predicted"/>
<dbReference type="AlphaFoldDB" id="A0A068R699"/>
<accession>A0A068R699</accession>
<organism evidence="1 2">
    <name type="scientific">Xenorhabdus poinarii G6</name>
    <dbReference type="NCBI Taxonomy" id="1354304"/>
    <lineage>
        <taxon>Bacteria</taxon>
        <taxon>Pseudomonadati</taxon>
        <taxon>Pseudomonadota</taxon>
        <taxon>Gammaproteobacteria</taxon>
        <taxon>Enterobacterales</taxon>
        <taxon>Morganellaceae</taxon>
        <taxon>Xenorhabdus</taxon>
    </lineage>
</organism>
<name>A0A068R699_9GAMM</name>
<gene>
    <name evidence="1" type="ORF">XPG1_1995</name>
</gene>
<dbReference type="KEGG" id="xpo:XPG1_1995"/>
<dbReference type="EMBL" id="FO704551">
    <property type="protein sequence ID" value="CDG21650.1"/>
    <property type="molecule type" value="Genomic_DNA"/>
</dbReference>